<feature type="region of interest" description="Disordered" evidence="12">
    <location>
        <begin position="28"/>
        <end position="58"/>
    </location>
</feature>
<evidence type="ECO:0000256" key="7">
    <source>
        <dbReference type="ARBA" id="ARBA00023155"/>
    </source>
</evidence>
<comment type="similarity">
    <text evidence="3">Belongs to the Antp homeobox family.</text>
</comment>
<dbReference type="PRINTS" id="PR00024">
    <property type="entry name" value="HOMEOBOX"/>
</dbReference>
<feature type="domain" description="Homeobox" evidence="13">
    <location>
        <begin position="133"/>
        <end position="193"/>
    </location>
</feature>
<dbReference type="Proteomes" id="UP001314229">
    <property type="component" value="Unassembled WGS sequence"/>
</dbReference>
<dbReference type="InterPro" id="IPR020479">
    <property type="entry name" value="HD_metazoa"/>
</dbReference>
<dbReference type="InterPro" id="IPR009057">
    <property type="entry name" value="Homeodomain-like_sf"/>
</dbReference>
<reference evidence="14 15" key="1">
    <citation type="submission" date="2024-01" db="EMBL/GenBank/DDBJ databases">
        <authorList>
            <person name="Alioto T."/>
            <person name="Alioto T."/>
            <person name="Gomez Garrido J."/>
        </authorList>
    </citation>
    <scope>NUCLEOTIDE SEQUENCE [LARGE SCALE GENOMIC DNA]</scope>
</reference>
<sequence length="299" mass="32720">MDPQQSALPLQLHGNTFAMSSGQVPKLSAGYNGGGGGGGGGGQEAELNQQNMTSSAHVSSRLSPDERFQCPLEPLVHCHAKGKLDIKSRSCSLLTICRSGVIFPWMNPRTTDSEQSVSGDVRAGLPGRGGGRRGVRRERTAFTNSQLLELEKEFHFSPYLCRPRRLEMAAGLQLTDRQVKIWFQNRRMKYKKEHKHEKVVSPSRWSPCNPSSSSSSCADHQRLPSAFVVRTPSSDVHFVDYAPMSSSPFGFHCEASNGQCIHPADLPHLNYILPSVANGPPPSSMGTESHQHAGFSNWP</sequence>
<dbReference type="AlphaFoldDB" id="A0AAV1MWN8"/>
<accession>A0AAV1MWN8</accession>
<dbReference type="GO" id="GO:0009952">
    <property type="term" value="P:anterior/posterior pattern specification"/>
    <property type="evidence" value="ECO:0007669"/>
    <property type="project" value="TreeGrafter"/>
</dbReference>
<feature type="compositionally biased region" description="Polar residues" evidence="12">
    <location>
        <begin position="46"/>
        <end position="58"/>
    </location>
</feature>
<dbReference type="FunFam" id="1.10.10.60:FF:000176">
    <property type="entry name" value="pancreas/duodenum homeobox protein 1"/>
    <property type="match status" value="1"/>
</dbReference>
<dbReference type="GO" id="GO:0048704">
    <property type="term" value="P:embryonic skeletal system morphogenesis"/>
    <property type="evidence" value="ECO:0007669"/>
    <property type="project" value="TreeGrafter"/>
</dbReference>
<evidence type="ECO:0000256" key="11">
    <source>
        <dbReference type="RuleBase" id="RU000682"/>
    </source>
</evidence>
<evidence type="ECO:0000256" key="5">
    <source>
        <dbReference type="ARBA" id="ARBA00023015"/>
    </source>
</evidence>
<keyword evidence="9 10" id="KW-0539">Nucleus</keyword>
<dbReference type="Pfam" id="PF00046">
    <property type="entry name" value="Homeodomain"/>
    <property type="match status" value="1"/>
</dbReference>
<evidence type="ECO:0000256" key="12">
    <source>
        <dbReference type="SAM" id="MobiDB-lite"/>
    </source>
</evidence>
<keyword evidence="15" id="KW-1185">Reference proteome</keyword>
<dbReference type="GO" id="GO:0000978">
    <property type="term" value="F:RNA polymerase II cis-regulatory region sequence-specific DNA binding"/>
    <property type="evidence" value="ECO:0007669"/>
    <property type="project" value="TreeGrafter"/>
</dbReference>
<protein>
    <submittedName>
        <fullName evidence="14">Homeobox protein HOX3-like</fullName>
    </submittedName>
</protein>
<keyword evidence="6 10" id="KW-0238">DNA-binding</keyword>
<dbReference type="CDD" id="cd00086">
    <property type="entry name" value="homeodomain"/>
    <property type="match status" value="1"/>
</dbReference>
<gene>
    <name evidence="14" type="ORF">FSCOSCO3_A020587</name>
</gene>
<evidence type="ECO:0000256" key="1">
    <source>
        <dbReference type="ARBA" id="ARBA00003263"/>
    </source>
</evidence>
<dbReference type="GO" id="GO:0005634">
    <property type="term" value="C:nucleus"/>
    <property type="evidence" value="ECO:0007669"/>
    <property type="project" value="UniProtKB-SubCell"/>
</dbReference>
<evidence type="ECO:0000256" key="9">
    <source>
        <dbReference type="ARBA" id="ARBA00023242"/>
    </source>
</evidence>
<feature type="compositionally biased region" description="Gly residues" evidence="12">
    <location>
        <begin position="31"/>
        <end position="43"/>
    </location>
</feature>
<comment type="caution">
    <text evidence="14">The sequence shown here is derived from an EMBL/GenBank/DDBJ whole genome shotgun (WGS) entry which is preliminary data.</text>
</comment>
<dbReference type="GO" id="GO:0000981">
    <property type="term" value="F:DNA-binding transcription factor activity, RNA polymerase II-specific"/>
    <property type="evidence" value="ECO:0007669"/>
    <property type="project" value="InterPro"/>
</dbReference>
<dbReference type="InterPro" id="IPR017970">
    <property type="entry name" value="Homeobox_CS"/>
</dbReference>
<dbReference type="PROSITE" id="PS00027">
    <property type="entry name" value="HOMEOBOX_1"/>
    <property type="match status" value="1"/>
</dbReference>
<evidence type="ECO:0000256" key="10">
    <source>
        <dbReference type="PROSITE-ProRule" id="PRU00108"/>
    </source>
</evidence>
<feature type="compositionally biased region" description="Low complexity" evidence="12">
    <location>
        <begin position="200"/>
        <end position="216"/>
    </location>
</feature>
<feature type="DNA-binding region" description="Homeobox" evidence="10">
    <location>
        <begin position="135"/>
        <end position="194"/>
    </location>
</feature>
<dbReference type="PANTHER" id="PTHR45664">
    <property type="entry name" value="PROTEIN ZERKNUELLT 1-RELATED"/>
    <property type="match status" value="1"/>
</dbReference>
<comment type="subcellular location">
    <subcellularLocation>
        <location evidence="2 10 11">Nucleus</location>
    </subcellularLocation>
</comment>
<evidence type="ECO:0000313" key="15">
    <source>
        <dbReference type="Proteomes" id="UP001314229"/>
    </source>
</evidence>
<evidence type="ECO:0000256" key="3">
    <source>
        <dbReference type="ARBA" id="ARBA00009107"/>
    </source>
</evidence>
<proteinExistence type="inferred from homology"/>
<dbReference type="EMBL" id="CAWUFR010000006">
    <property type="protein sequence ID" value="CAK6951489.1"/>
    <property type="molecule type" value="Genomic_DNA"/>
</dbReference>
<keyword evidence="7 10" id="KW-0371">Homeobox</keyword>
<dbReference type="GO" id="GO:0003309">
    <property type="term" value="P:type B pancreatic cell differentiation"/>
    <property type="evidence" value="ECO:0007669"/>
    <property type="project" value="UniProtKB-ARBA"/>
</dbReference>
<dbReference type="PROSITE" id="PS50071">
    <property type="entry name" value="HOMEOBOX_2"/>
    <property type="match status" value="1"/>
</dbReference>
<evidence type="ECO:0000256" key="8">
    <source>
        <dbReference type="ARBA" id="ARBA00023163"/>
    </source>
</evidence>
<keyword evidence="5" id="KW-0805">Transcription regulation</keyword>
<dbReference type="SMART" id="SM00389">
    <property type="entry name" value="HOX"/>
    <property type="match status" value="1"/>
</dbReference>
<dbReference type="Gene3D" id="1.10.10.60">
    <property type="entry name" value="Homeodomain-like"/>
    <property type="match status" value="1"/>
</dbReference>
<name>A0AAV1MWN8_SCOSC</name>
<keyword evidence="4" id="KW-0217">Developmental protein</keyword>
<dbReference type="InterPro" id="IPR001356">
    <property type="entry name" value="HD"/>
</dbReference>
<organism evidence="14 15">
    <name type="scientific">Scomber scombrus</name>
    <name type="common">Atlantic mackerel</name>
    <name type="synonym">Scomber vernalis</name>
    <dbReference type="NCBI Taxonomy" id="13677"/>
    <lineage>
        <taxon>Eukaryota</taxon>
        <taxon>Metazoa</taxon>
        <taxon>Chordata</taxon>
        <taxon>Craniata</taxon>
        <taxon>Vertebrata</taxon>
        <taxon>Euteleostomi</taxon>
        <taxon>Actinopterygii</taxon>
        <taxon>Neopterygii</taxon>
        <taxon>Teleostei</taxon>
        <taxon>Neoteleostei</taxon>
        <taxon>Acanthomorphata</taxon>
        <taxon>Pelagiaria</taxon>
        <taxon>Scombriformes</taxon>
        <taxon>Scombridae</taxon>
        <taxon>Scomber</taxon>
    </lineage>
</organism>
<evidence type="ECO:0000256" key="6">
    <source>
        <dbReference type="ARBA" id="ARBA00023125"/>
    </source>
</evidence>
<dbReference type="PANTHER" id="PTHR45664:SF11">
    <property type="entry name" value="HOMEOBOX PROTEIN HOX-B3"/>
    <property type="match status" value="1"/>
</dbReference>
<evidence type="ECO:0000256" key="2">
    <source>
        <dbReference type="ARBA" id="ARBA00004123"/>
    </source>
</evidence>
<keyword evidence="8" id="KW-0804">Transcription</keyword>
<evidence type="ECO:0000313" key="14">
    <source>
        <dbReference type="EMBL" id="CAK6951489.1"/>
    </source>
</evidence>
<evidence type="ECO:0000256" key="4">
    <source>
        <dbReference type="ARBA" id="ARBA00022473"/>
    </source>
</evidence>
<dbReference type="SUPFAM" id="SSF46689">
    <property type="entry name" value="Homeodomain-like"/>
    <property type="match status" value="1"/>
</dbReference>
<comment type="function">
    <text evidence="1">Sequence-specific transcription factor which is part of a developmental regulatory system that provides cells with specific positional identities on the anterior-posterior axis.</text>
</comment>
<feature type="region of interest" description="Disordered" evidence="12">
    <location>
        <begin position="112"/>
        <end position="135"/>
    </location>
</feature>
<evidence type="ECO:0000259" key="13">
    <source>
        <dbReference type="PROSITE" id="PS50071"/>
    </source>
</evidence>
<feature type="region of interest" description="Disordered" evidence="12">
    <location>
        <begin position="280"/>
        <end position="299"/>
    </location>
</feature>
<feature type="region of interest" description="Disordered" evidence="12">
    <location>
        <begin position="194"/>
        <end position="219"/>
    </location>
</feature>